<evidence type="ECO:0000313" key="1">
    <source>
        <dbReference type="EMBL" id="CAD1831435.1"/>
    </source>
</evidence>
<reference evidence="1" key="1">
    <citation type="submission" date="2020-07" db="EMBL/GenBank/DDBJ databases">
        <authorList>
            <person name="Lin J."/>
        </authorList>
    </citation>
    <scope>NUCLEOTIDE SEQUENCE</scope>
</reference>
<protein>
    <submittedName>
        <fullName evidence="1">Uncharacterized protein</fullName>
    </submittedName>
</protein>
<gene>
    <name evidence="1" type="ORF">CB5_LOCUS14646</name>
</gene>
<dbReference type="EMBL" id="LR862149">
    <property type="protein sequence ID" value="CAD1831435.1"/>
    <property type="molecule type" value="Genomic_DNA"/>
</dbReference>
<proteinExistence type="predicted"/>
<dbReference type="AlphaFoldDB" id="A0A6V7PKQ2"/>
<name>A0A6V7PKQ2_ANACO</name>
<sequence>MLQGSSVNGLLELACLDNEVVTILYYAHIRRSLVSCRVLVCLYVSNHLDLSLLLYSYTGCPNWSHFASSSTVANEDILHQGVYCVIQGWEWILVELVIQVGTAGKVVWDLVLELEMLFLNHPV</sequence>
<accession>A0A6V7PKQ2</accession>
<organism evidence="1">
    <name type="scientific">Ananas comosus var. bracteatus</name>
    <name type="common">red pineapple</name>
    <dbReference type="NCBI Taxonomy" id="296719"/>
    <lineage>
        <taxon>Eukaryota</taxon>
        <taxon>Viridiplantae</taxon>
        <taxon>Streptophyta</taxon>
        <taxon>Embryophyta</taxon>
        <taxon>Tracheophyta</taxon>
        <taxon>Spermatophyta</taxon>
        <taxon>Magnoliopsida</taxon>
        <taxon>Liliopsida</taxon>
        <taxon>Poales</taxon>
        <taxon>Bromeliaceae</taxon>
        <taxon>Bromelioideae</taxon>
        <taxon>Ananas</taxon>
    </lineage>
</organism>